<dbReference type="AlphaFoldDB" id="A0A139WHX3"/>
<dbReference type="PROSITE" id="PS00478">
    <property type="entry name" value="LIM_DOMAIN_1"/>
    <property type="match status" value="1"/>
</dbReference>
<evidence type="ECO:0000256" key="3">
    <source>
        <dbReference type="ARBA" id="ARBA00022833"/>
    </source>
</evidence>
<proteinExistence type="predicted"/>
<dbReference type="GO" id="GO:0008270">
    <property type="term" value="F:zinc ion binding"/>
    <property type="evidence" value="ECO:0007669"/>
    <property type="project" value="InterPro"/>
</dbReference>
<accession>A0A139WHX3</accession>
<evidence type="ECO:0000313" key="8">
    <source>
        <dbReference type="EMBL" id="KYB27600.1"/>
    </source>
</evidence>
<dbReference type="STRING" id="7070.A0A139WHX3"/>
<keyword evidence="2" id="KW-0677">Repeat</keyword>
<keyword evidence="3 5" id="KW-0862">Zinc</keyword>
<dbReference type="OMA" id="CNACDEV"/>
<organism evidence="8 9">
    <name type="scientific">Tribolium castaneum</name>
    <name type="common">Red flour beetle</name>
    <dbReference type="NCBI Taxonomy" id="7070"/>
    <lineage>
        <taxon>Eukaryota</taxon>
        <taxon>Metazoa</taxon>
        <taxon>Ecdysozoa</taxon>
        <taxon>Arthropoda</taxon>
        <taxon>Hexapoda</taxon>
        <taxon>Insecta</taxon>
        <taxon>Pterygota</taxon>
        <taxon>Neoptera</taxon>
        <taxon>Endopterygota</taxon>
        <taxon>Coleoptera</taxon>
        <taxon>Polyphaga</taxon>
        <taxon>Cucujiformia</taxon>
        <taxon>Tenebrionidae</taxon>
        <taxon>Tenebrionidae incertae sedis</taxon>
        <taxon>Tribolium</taxon>
    </lineage>
</organism>
<dbReference type="PROSITE" id="PS51303">
    <property type="entry name" value="PET"/>
    <property type="match status" value="1"/>
</dbReference>
<dbReference type="InterPro" id="IPR010442">
    <property type="entry name" value="PET_domain"/>
</dbReference>
<dbReference type="CDD" id="cd09830">
    <property type="entry name" value="PET_LIMPETin_LIM-9"/>
    <property type="match status" value="1"/>
</dbReference>
<dbReference type="Pfam" id="PF00412">
    <property type="entry name" value="LIM"/>
    <property type="match status" value="1"/>
</dbReference>
<evidence type="ECO:0000256" key="2">
    <source>
        <dbReference type="ARBA" id="ARBA00022737"/>
    </source>
</evidence>
<dbReference type="PROSITE" id="PS50023">
    <property type="entry name" value="LIM_DOMAIN_2"/>
    <property type="match status" value="1"/>
</dbReference>
<dbReference type="Pfam" id="PF06297">
    <property type="entry name" value="PET"/>
    <property type="match status" value="1"/>
</dbReference>
<keyword evidence="4 5" id="KW-0440">LIM domain</keyword>
<evidence type="ECO:0000256" key="1">
    <source>
        <dbReference type="ARBA" id="ARBA00022723"/>
    </source>
</evidence>
<dbReference type="InterPro" id="IPR047120">
    <property type="entry name" value="Pk/Esn/Tes"/>
</dbReference>
<evidence type="ECO:0000256" key="5">
    <source>
        <dbReference type="PROSITE-ProRule" id="PRU00125"/>
    </source>
</evidence>
<sequence>MLSNNAKEEKDLNPWPGLTLACVRILQLYAKVFEQDLQQIARKNCRNCKCLREGHEIVAEHGARSRLGLTSNHDGLDARSLGYTFVPAGLTTARQVDQYYSSLPTHEVPKLGSKGEAARLQRIVKQLPKQDLALAACKFVEDSVKSSYQDFISARNEIALDIGLAKPAPPNSICDGCNRTIPNQQVSVVAPRMGKLIWHPGCFRCSTCQDLLVDLAYCVYDEKIYCERHYAELLKPRCEGCDEAWGSNCTETECFSAPTTAVLAPGGPRRDIVCLLTLLLPVALCLPMSRSTDENCAREDAAAQIVYFGP</sequence>
<keyword evidence="1 5" id="KW-0479">Metal-binding</keyword>
<gene>
    <name evidence="8" type="primary">AUGUSTUS-3.0.2_13756</name>
    <name evidence="8" type="ORF">TcasGA2_TC013756</name>
</gene>
<name>A0A139WHX3_TRICA</name>
<dbReference type="InParanoid" id="A0A139WHX3"/>
<dbReference type="PROSITE" id="PS51257">
    <property type="entry name" value="PROKAR_LIPOPROTEIN"/>
    <property type="match status" value="1"/>
</dbReference>
<feature type="domain" description="PET" evidence="7">
    <location>
        <begin position="64"/>
        <end position="174"/>
    </location>
</feature>
<dbReference type="InterPro" id="IPR001781">
    <property type="entry name" value="Znf_LIM"/>
</dbReference>
<dbReference type="EMBL" id="KQ971342">
    <property type="protein sequence ID" value="KYB27600.1"/>
    <property type="molecule type" value="Genomic_DNA"/>
</dbReference>
<dbReference type="Proteomes" id="UP000007266">
    <property type="component" value="Linkage group 5"/>
</dbReference>
<dbReference type="PANTHER" id="PTHR24211">
    <property type="entry name" value="LIM DOMAIN-CONTAINING PROTEIN"/>
    <property type="match status" value="1"/>
</dbReference>
<dbReference type="SUPFAM" id="SSF57716">
    <property type="entry name" value="Glucocorticoid receptor-like (DNA-binding domain)"/>
    <property type="match status" value="1"/>
</dbReference>
<reference evidence="8 9" key="2">
    <citation type="journal article" date="2010" name="Nucleic Acids Res.">
        <title>BeetleBase in 2010: revisions to provide comprehensive genomic information for Tribolium castaneum.</title>
        <authorList>
            <person name="Kim H.S."/>
            <person name="Murphy T."/>
            <person name="Xia J."/>
            <person name="Caragea D."/>
            <person name="Park Y."/>
            <person name="Beeman R.W."/>
            <person name="Lorenzen M.D."/>
            <person name="Butcher S."/>
            <person name="Manak J.R."/>
            <person name="Brown S.J."/>
        </authorList>
    </citation>
    <scope>GENOME REANNOTATION</scope>
    <source>
        <strain evidence="8 9">Georgia GA2</strain>
    </source>
</reference>
<evidence type="ECO:0000313" key="9">
    <source>
        <dbReference type="Proteomes" id="UP000007266"/>
    </source>
</evidence>
<keyword evidence="9" id="KW-1185">Reference proteome</keyword>
<feature type="domain" description="LIM zinc-binding" evidence="6">
    <location>
        <begin position="172"/>
        <end position="236"/>
    </location>
</feature>
<evidence type="ECO:0000259" key="7">
    <source>
        <dbReference type="PROSITE" id="PS51303"/>
    </source>
</evidence>
<dbReference type="CDD" id="cd09414">
    <property type="entry name" value="LIM1_LIMPETin"/>
    <property type="match status" value="1"/>
</dbReference>
<dbReference type="PANTHER" id="PTHR24211:SF37">
    <property type="entry name" value="PROTEIN ESPINAS-LIKE PROTEIN"/>
    <property type="match status" value="1"/>
</dbReference>
<dbReference type="SMART" id="SM00132">
    <property type="entry name" value="LIM"/>
    <property type="match status" value="1"/>
</dbReference>
<reference evidence="8 9" key="1">
    <citation type="journal article" date="2008" name="Nature">
        <title>The genome of the model beetle and pest Tribolium castaneum.</title>
        <authorList>
            <consortium name="Tribolium Genome Sequencing Consortium"/>
            <person name="Richards S."/>
            <person name="Gibbs R.A."/>
            <person name="Weinstock G.M."/>
            <person name="Brown S.J."/>
            <person name="Denell R."/>
            <person name="Beeman R.W."/>
            <person name="Gibbs R."/>
            <person name="Beeman R.W."/>
            <person name="Brown S.J."/>
            <person name="Bucher G."/>
            <person name="Friedrich M."/>
            <person name="Grimmelikhuijzen C.J."/>
            <person name="Klingler M."/>
            <person name="Lorenzen M."/>
            <person name="Richards S."/>
            <person name="Roth S."/>
            <person name="Schroder R."/>
            <person name="Tautz D."/>
            <person name="Zdobnov E.M."/>
            <person name="Muzny D."/>
            <person name="Gibbs R.A."/>
            <person name="Weinstock G.M."/>
            <person name="Attaway T."/>
            <person name="Bell S."/>
            <person name="Buhay C.J."/>
            <person name="Chandrabose M.N."/>
            <person name="Chavez D."/>
            <person name="Clerk-Blankenburg K.P."/>
            <person name="Cree A."/>
            <person name="Dao M."/>
            <person name="Davis C."/>
            <person name="Chacko J."/>
            <person name="Dinh H."/>
            <person name="Dugan-Rocha S."/>
            <person name="Fowler G."/>
            <person name="Garner T.T."/>
            <person name="Garnes J."/>
            <person name="Gnirke A."/>
            <person name="Hawes A."/>
            <person name="Hernandez J."/>
            <person name="Hines S."/>
            <person name="Holder M."/>
            <person name="Hume J."/>
            <person name="Jhangiani S.N."/>
            <person name="Joshi V."/>
            <person name="Khan Z.M."/>
            <person name="Jackson L."/>
            <person name="Kovar C."/>
            <person name="Kowis A."/>
            <person name="Lee S."/>
            <person name="Lewis L.R."/>
            <person name="Margolis J."/>
            <person name="Morgan M."/>
            <person name="Nazareth L.V."/>
            <person name="Nguyen N."/>
            <person name="Okwuonu G."/>
            <person name="Parker D."/>
            <person name="Richards S."/>
            <person name="Ruiz S.J."/>
            <person name="Santibanez J."/>
            <person name="Savard J."/>
            <person name="Scherer S.E."/>
            <person name="Schneider B."/>
            <person name="Sodergren E."/>
            <person name="Tautz D."/>
            <person name="Vattahil S."/>
            <person name="Villasana D."/>
            <person name="White C.S."/>
            <person name="Wright R."/>
            <person name="Park Y."/>
            <person name="Beeman R.W."/>
            <person name="Lord J."/>
            <person name="Oppert B."/>
            <person name="Lorenzen M."/>
            <person name="Brown S."/>
            <person name="Wang L."/>
            <person name="Savard J."/>
            <person name="Tautz D."/>
            <person name="Richards S."/>
            <person name="Weinstock G."/>
            <person name="Gibbs R.A."/>
            <person name="Liu Y."/>
            <person name="Worley K."/>
            <person name="Weinstock G."/>
            <person name="Elsik C.G."/>
            <person name="Reese J.T."/>
            <person name="Elhaik E."/>
            <person name="Landan G."/>
            <person name="Graur D."/>
            <person name="Arensburger P."/>
            <person name="Atkinson P."/>
            <person name="Beeman R.W."/>
            <person name="Beidler J."/>
            <person name="Brown S.J."/>
            <person name="Demuth J.P."/>
            <person name="Drury D.W."/>
            <person name="Du Y.Z."/>
            <person name="Fujiwara H."/>
            <person name="Lorenzen M."/>
            <person name="Maselli V."/>
            <person name="Osanai M."/>
            <person name="Park Y."/>
            <person name="Robertson H.M."/>
            <person name="Tu Z."/>
            <person name="Wang J.J."/>
            <person name="Wang S."/>
            <person name="Richards S."/>
            <person name="Song H."/>
            <person name="Zhang L."/>
            <person name="Sodergren E."/>
            <person name="Werner D."/>
            <person name="Stanke M."/>
            <person name="Morgenstern B."/>
            <person name="Solovyev V."/>
            <person name="Kosarev P."/>
            <person name="Brown G."/>
            <person name="Chen H.C."/>
            <person name="Ermolaeva O."/>
            <person name="Hlavina W."/>
            <person name="Kapustin Y."/>
            <person name="Kiryutin B."/>
            <person name="Kitts P."/>
            <person name="Maglott D."/>
            <person name="Pruitt K."/>
            <person name="Sapojnikov V."/>
            <person name="Souvorov A."/>
            <person name="Mackey A.J."/>
            <person name="Waterhouse R.M."/>
            <person name="Wyder S."/>
            <person name="Zdobnov E.M."/>
            <person name="Zdobnov E.M."/>
            <person name="Wyder S."/>
            <person name="Kriventseva E.V."/>
            <person name="Kadowaki T."/>
            <person name="Bork P."/>
            <person name="Aranda M."/>
            <person name="Bao R."/>
            <person name="Beermann A."/>
            <person name="Berns N."/>
            <person name="Bolognesi R."/>
            <person name="Bonneton F."/>
            <person name="Bopp D."/>
            <person name="Brown S.J."/>
            <person name="Bucher G."/>
            <person name="Butts T."/>
            <person name="Chaumot A."/>
            <person name="Denell R.E."/>
            <person name="Ferrier D.E."/>
            <person name="Friedrich M."/>
            <person name="Gordon C.M."/>
            <person name="Jindra M."/>
            <person name="Klingler M."/>
            <person name="Lan Q."/>
            <person name="Lattorff H.M."/>
            <person name="Laudet V."/>
            <person name="von Levetsow C."/>
            <person name="Liu Z."/>
            <person name="Lutz R."/>
            <person name="Lynch J.A."/>
            <person name="da Fonseca R.N."/>
            <person name="Posnien N."/>
            <person name="Reuter R."/>
            <person name="Roth S."/>
            <person name="Savard J."/>
            <person name="Schinko J.B."/>
            <person name="Schmitt C."/>
            <person name="Schoppmeier M."/>
            <person name="Schroder R."/>
            <person name="Shippy T.D."/>
            <person name="Simonnet F."/>
            <person name="Marques-Souza H."/>
            <person name="Tautz D."/>
            <person name="Tomoyasu Y."/>
            <person name="Trauner J."/>
            <person name="Van der Zee M."/>
            <person name="Vervoort M."/>
            <person name="Wittkopp N."/>
            <person name="Wimmer E.A."/>
            <person name="Yang X."/>
            <person name="Jones A.K."/>
            <person name="Sattelle D.B."/>
            <person name="Ebert P.R."/>
            <person name="Nelson D."/>
            <person name="Scott J.G."/>
            <person name="Beeman R.W."/>
            <person name="Muthukrishnan S."/>
            <person name="Kramer K.J."/>
            <person name="Arakane Y."/>
            <person name="Beeman R.W."/>
            <person name="Zhu Q."/>
            <person name="Hogenkamp D."/>
            <person name="Dixit R."/>
            <person name="Oppert B."/>
            <person name="Jiang H."/>
            <person name="Zou Z."/>
            <person name="Marshall J."/>
            <person name="Elpidina E."/>
            <person name="Vinokurov K."/>
            <person name="Oppert C."/>
            <person name="Zou Z."/>
            <person name="Evans J."/>
            <person name="Lu Z."/>
            <person name="Zhao P."/>
            <person name="Sumathipala N."/>
            <person name="Altincicek B."/>
            <person name="Vilcinskas A."/>
            <person name="Williams M."/>
            <person name="Hultmark D."/>
            <person name="Hetru C."/>
            <person name="Jiang H."/>
            <person name="Grimmelikhuijzen C.J."/>
            <person name="Hauser F."/>
            <person name="Cazzamali G."/>
            <person name="Williamson M."/>
            <person name="Park Y."/>
            <person name="Li B."/>
            <person name="Tanaka Y."/>
            <person name="Predel R."/>
            <person name="Neupert S."/>
            <person name="Schachtner J."/>
            <person name="Verleyen P."/>
            <person name="Raible F."/>
            <person name="Bork P."/>
            <person name="Friedrich M."/>
            <person name="Walden K.K."/>
            <person name="Robertson H.M."/>
            <person name="Angeli S."/>
            <person name="Foret S."/>
            <person name="Bucher G."/>
            <person name="Schuetz S."/>
            <person name="Maleszka R."/>
            <person name="Wimmer E.A."/>
            <person name="Beeman R.W."/>
            <person name="Lorenzen M."/>
            <person name="Tomoyasu Y."/>
            <person name="Miller S.C."/>
            <person name="Grossmann D."/>
            <person name="Bucher G."/>
        </authorList>
    </citation>
    <scope>NUCLEOTIDE SEQUENCE [LARGE SCALE GENOMIC DNA]</scope>
    <source>
        <strain evidence="8 9">Georgia GA2</strain>
    </source>
</reference>
<evidence type="ECO:0000256" key="4">
    <source>
        <dbReference type="ARBA" id="ARBA00023038"/>
    </source>
</evidence>
<protein>
    <submittedName>
        <fullName evidence="8">Protein espinas-like Protein</fullName>
    </submittedName>
</protein>
<dbReference type="Gene3D" id="2.10.110.10">
    <property type="entry name" value="Cysteine Rich Protein"/>
    <property type="match status" value="1"/>
</dbReference>
<evidence type="ECO:0000259" key="6">
    <source>
        <dbReference type="PROSITE" id="PS50023"/>
    </source>
</evidence>